<feature type="compositionally biased region" description="Low complexity" evidence="1">
    <location>
        <begin position="115"/>
        <end position="126"/>
    </location>
</feature>
<sequence length="488" mass="54485">MREMLVWCQSLKVLRSLRTAQVIIQQEYLQPLEPALVSQSQTNQALSSGIWPKHLLMSLLPQLIPTPPETVKSSRKSMGHDAQDPNSFLNAPLTPRYTPAKSVDGAPSERPSPKPSQTSQTPSQQKSNEKDALYWKLRRQCVIKASSCSAEALKLYKTKDGRSKLRELMLQNGCDFSLVEVQLQRWSQSTMGQKRSGQWVTKHCLLTTHNWTKKMVEHAWEFAARNQLLRVNEVHGEEEAKLVIEDAFSFDRSENERTVQTMNMSIEDPDGSYLRDAPCSSGSRLDILKHFDEDGGQSPEDKAAVSSGSFRMCFPTITENVSAVAILPKFLEVCGRKLDSAAPVLERLDGLKTQQAREFSKQIQIQVNYMKDVYAKLEHLQGECAVTRTAQPEMQKQILSLCADCTKTDVALNNLVVRSRTTNSSGKKPNTIKDKLLIIMFFHIFPPPAQLSLEPRTLKATKSSKASGSGGASAKAGPKKKVKSQKKA</sequence>
<proteinExistence type="predicted"/>
<dbReference type="Proteomes" id="UP001642484">
    <property type="component" value="Unassembled WGS sequence"/>
</dbReference>
<dbReference type="EMBL" id="CAXAMN010000335">
    <property type="protein sequence ID" value="CAK8987785.1"/>
    <property type="molecule type" value="Genomic_DNA"/>
</dbReference>
<keyword evidence="3" id="KW-1185">Reference proteome</keyword>
<evidence type="ECO:0000313" key="2">
    <source>
        <dbReference type="EMBL" id="CAK8987785.1"/>
    </source>
</evidence>
<feature type="region of interest" description="Disordered" evidence="1">
    <location>
        <begin position="66"/>
        <end position="129"/>
    </location>
</feature>
<comment type="caution">
    <text evidence="2">The sequence shown here is derived from an EMBL/GenBank/DDBJ whole genome shotgun (WGS) entry which is preliminary data.</text>
</comment>
<feature type="compositionally biased region" description="Basic residues" evidence="1">
    <location>
        <begin position="477"/>
        <end position="488"/>
    </location>
</feature>
<evidence type="ECO:0000256" key="1">
    <source>
        <dbReference type="SAM" id="MobiDB-lite"/>
    </source>
</evidence>
<accession>A0ABP0HG18</accession>
<organism evidence="2 3">
    <name type="scientific">Durusdinium trenchii</name>
    <dbReference type="NCBI Taxonomy" id="1381693"/>
    <lineage>
        <taxon>Eukaryota</taxon>
        <taxon>Sar</taxon>
        <taxon>Alveolata</taxon>
        <taxon>Dinophyceae</taxon>
        <taxon>Suessiales</taxon>
        <taxon>Symbiodiniaceae</taxon>
        <taxon>Durusdinium</taxon>
    </lineage>
</organism>
<feature type="compositionally biased region" description="Low complexity" evidence="1">
    <location>
        <begin position="460"/>
        <end position="476"/>
    </location>
</feature>
<feature type="region of interest" description="Disordered" evidence="1">
    <location>
        <begin position="455"/>
        <end position="488"/>
    </location>
</feature>
<reference evidence="2 3" key="1">
    <citation type="submission" date="2024-02" db="EMBL/GenBank/DDBJ databases">
        <authorList>
            <person name="Chen Y."/>
            <person name="Shah S."/>
            <person name="Dougan E. K."/>
            <person name="Thang M."/>
            <person name="Chan C."/>
        </authorList>
    </citation>
    <scope>NUCLEOTIDE SEQUENCE [LARGE SCALE GENOMIC DNA]</scope>
</reference>
<gene>
    <name evidence="2" type="ORF">CCMP2556_LOCUS1001</name>
</gene>
<evidence type="ECO:0000313" key="3">
    <source>
        <dbReference type="Proteomes" id="UP001642484"/>
    </source>
</evidence>
<protein>
    <submittedName>
        <fullName evidence="2">Uncharacterized protein</fullName>
    </submittedName>
</protein>
<name>A0ABP0HG18_9DINO</name>